<organism evidence="1 2">
    <name type="scientific">Thalassobaculum litoreum DSM 18839</name>
    <dbReference type="NCBI Taxonomy" id="1123362"/>
    <lineage>
        <taxon>Bacteria</taxon>
        <taxon>Pseudomonadati</taxon>
        <taxon>Pseudomonadota</taxon>
        <taxon>Alphaproteobacteria</taxon>
        <taxon>Rhodospirillales</taxon>
        <taxon>Thalassobaculaceae</taxon>
        <taxon>Thalassobaculum</taxon>
    </lineage>
</organism>
<name>A0A8G2BFS1_9PROT</name>
<dbReference type="Proteomes" id="UP000198615">
    <property type="component" value="Unassembled WGS sequence"/>
</dbReference>
<dbReference type="OrthoDB" id="9811073at2"/>
<dbReference type="AlphaFoldDB" id="A0A8G2BFS1"/>
<sequence>MSDADNDDAEAAGLPSPSAATELLGHADAEHRLLEAWNSGRMPHAWLFAGPPGIGKATLAFRLAKFVLSDGGAGAGGLFGEPLPPTSLSVDPESQAARQVSAESHPDLKILRRKPNDRGVMSAVIRVDDVRAFESSLHFKTSSGGWRVAIVDEAEKMNSNAENALLKILEEPPSKTLIIIVSNALNAMLPTTRSRCRRLMMAPLSDEVVSTLVNRAHPHLPRPDLDLILRLAEGSPGRALEFVEAGGAELYRNVAKVLADLPEVSGENLHALAGNWGGRKPKEGERDPFRTGTDLLLRWIDRTIRAANHAPGLHEIIPGDLEAGRVYVARIGVEAAFRRREAVQRLIRLESALNLDRKQVLIDAIHTLAFGEGLERRRA</sequence>
<protein>
    <submittedName>
        <fullName evidence="1">DNA polymerase-3 subunit delta</fullName>
    </submittedName>
</protein>
<gene>
    <name evidence="1" type="ORF">SAMN05660686_00352</name>
</gene>
<dbReference type="NCBIfam" id="NF005677">
    <property type="entry name" value="PRK07471.1"/>
    <property type="match status" value="1"/>
</dbReference>
<dbReference type="SUPFAM" id="SSF52540">
    <property type="entry name" value="P-loop containing nucleoside triphosphate hydrolases"/>
    <property type="match status" value="1"/>
</dbReference>
<dbReference type="PANTHER" id="PTHR11669:SF8">
    <property type="entry name" value="DNA POLYMERASE III SUBUNIT DELTA"/>
    <property type="match status" value="1"/>
</dbReference>
<dbReference type="GO" id="GO:0009360">
    <property type="term" value="C:DNA polymerase III complex"/>
    <property type="evidence" value="ECO:0007669"/>
    <property type="project" value="TreeGrafter"/>
</dbReference>
<evidence type="ECO:0000313" key="2">
    <source>
        <dbReference type="Proteomes" id="UP000198615"/>
    </source>
</evidence>
<dbReference type="PANTHER" id="PTHR11669">
    <property type="entry name" value="REPLICATION FACTOR C / DNA POLYMERASE III GAMMA-TAU SUBUNIT"/>
    <property type="match status" value="1"/>
</dbReference>
<proteinExistence type="predicted"/>
<dbReference type="RefSeq" id="WP_093147685.1">
    <property type="nucleotide sequence ID" value="NZ_FNBW01000001.1"/>
</dbReference>
<dbReference type="EMBL" id="FNBW01000001">
    <property type="protein sequence ID" value="SDF12371.1"/>
    <property type="molecule type" value="Genomic_DNA"/>
</dbReference>
<dbReference type="InterPro" id="IPR050238">
    <property type="entry name" value="DNA_Rep/Repair_Clamp_Loader"/>
</dbReference>
<keyword evidence="2" id="KW-1185">Reference proteome</keyword>
<evidence type="ECO:0000313" key="1">
    <source>
        <dbReference type="EMBL" id="SDF12371.1"/>
    </source>
</evidence>
<dbReference type="GO" id="GO:0006261">
    <property type="term" value="P:DNA-templated DNA replication"/>
    <property type="evidence" value="ECO:0007669"/>
    <property type="project" value="TreeGrafter"/>
</dbReference>
<comment type="caution">
    <text evidence="1">The sequence shown here is derived from an EMBL/GenBank/DDBJ whole genome shotgun (WGS) entry which is preliminary data.</text>
</comment>
<dbReference type="Gene3D" id="3.40.50.300">
    <property type="entry name" value="P-loop containing nucleotide triphosphate hydrolases"/>
    <property type="match status" value="1"/>
</dbReference>
<accession>A0A8G2BFS1</accession>
<dbReference type="Pfam" id="PF13177">
    <property type="entry name" value="DNA_pol3_delta2"/>
    <property type="match status" value="1"/>
</dbReference>
<dbReference type="InterPro" id="IPR027417">
    <property type="entry name" value="P-loop_NTPase"/>
</dbReference>
<reference evidence="1 2" key="1">
    <citation type="submission" date="2016-10" db="EMBL/GenBank/DDBJ databases">
        <authorList>
            <person name="Varghese N."/>
            <person name="Submissions S."/>
        </authorList>
    </citation>
    <scope>NUCLEOTIDE SEQUENCE [LARGE SCALE GENOMIC DNA]</scope>
    <source>
        <strain evidence="1 2">DSM 18839</strain>
    </source>
</reference>